<keyword evidence="2" id="KW-1185">Reference proteome</keyword>
<dbReference type="EMBL" id="MG198784">
    <property type="protein sequence ID" value="ATW59090.1"/>
    <property type="molecule type" value="Genomic_DNA"/>
</dbReference>
<organism evidence="1 2">
    <name type="scientific">Gordonia phage Gustav</name>
    <dbReference type="NCBI Taxonomy" id="2047872"/>
    <lineage>
        <taxon>Viruses</taxon>
        <taxon>Duplodnaviria</taxon>
        <taxon>Heunggongvirae</taxon>
        <taxon>Uroviricota</taxon>
        <taxon>Caudoviricetes</taxon>
        <taxon>Gustavvirus</taxon>
        <taxon>Gustavvirus gustav</taxon>
    </lineage>
</organism>
<gene>
    <name evidence="1" type="ORF">PHIRE_GUSTAV_30</name>
</gene>
<protein>
    <submittedName>
        <fullName evidence="1">Uncharacterized protein</fullName>
    </submittedName>
</protein>
<sequence>MARFQVAEPTEEDLLPDTFRVVTDTETGARYAFATETGAYSAAAIGEDDPEHLRRFSPLP</sequence>
<evidence type="ECO:0000313" key="2">
    <source>
        <dbReference type="Proteomes" id="UP000241392"/>
    </source>
</evidence>
<proteinExistence type="predicted"/>
<dbReference type="Proteomes" id="UP000241392">
    <property type="component" value="Segment"/>
</dbReference>
<name>A0A2H4PA86_9CAUD</name>
<accession>A0A2H4PA86</accession>
<reference evidence="2" key="1">
    <citation type="submission" date="2017-10" db="EMBL/GenBank/DDBJ databases">
        <authorList>
            <person name="Banno H."/>
            <person name="Chua N.-H."/>
        </authorList>
    </citation>
    <scope>NUCLEOTIDE SEQUENCE [LARGE SCALE GENOMIC DNA]</scope>
</reference>
<evidence type="ECO:0000313" key="1">
    <source>
        <dbReference type="EMBL" id="ATW59090.1"/>
    </source>
</evidence>